<evidence type="ECO:0000256" key="1">
    <source>
        <dbReference type="ARBA" id="ARBA00007626"/>
    </source>
</evidence>
<gene>
    <name evidence="4" type="primary">LOC113709992</name>
</gene>
<sequence length="232" mass="26627">MKQNRIPRNVLSYNLWMNACAELSGVGSAEEVYKEMIHDKNVVMGWSSLSTLANIYQKSGAVNQAFWALREAENKLSSCNRLGYLFLSTIYTSLNRKDEVVRLWKASKGVKGRITCANYMCIFSCLMKLGDIKEAENIFLEWESQCRTIDIRVPNIVLGAYMRNGMMKKAESLFIYSLNRGGCRNYKTWEIFTEGWVRSNEMDKAIDTTRRSLSTLEYLPLVLLFSSVCILI</sequence>
<keyword evidence="3" id="KW-1185">Reference proteome</keyword>
<evidence type="ECO:0000256" key="2">
    <source>
        <dbReference type="ARBA" id="ARBA00022737"/>
    </source>
</evidence>
<dbReference type="GeneID" id="113709992"/>
<organism evidence="3 4">
    <name type="scientific">Coffea arabica</name>
    <name type="common">Arabian coffee</name>
    <dbReference type="NCBI Taxonomy" id="13443"/>
    <lineage>
        <taxon>Eukaryota</taxon>
        <taxon>Viridiplantae</taxon>
        <taxon>Streptophyta</taxon>
        <taxon>Embryophyta</taxon>
        <taxon>Tracheophyta</taxon>
        <taxon>Spermatophyta</taxon>
        <taxon>Magnoliopsida</taxon>
        <taxon>eudicotyledons</taxon>
        <taxon>Gunneridae</taxon>
        <taxon>Pentapetalae</taxon>
        <taxon>asterids</taxon>
        <taxon>lamiids</taxon>
        <taxon>Gentianales</taxon>
        <taxon>Rubiaceae</taxon>
        <taxon>Ixoroideae</taxon>
        <taxon>Gardenieae complex</taxon>
        <taxon>Bertiereae - Coffeeae clade</taxon>
        <taxon>Coffeeae</taxon>
        <taxon>Coffea</taxon>
    </lineage>
</organism>
<dbReference type="PANTHER" id="PTHR45717">
    <property type="entry name" value="OS12G0527900 PROTEIN"/>
    <property type="match status" value="1"/>
</dbReference>
<dbReference type="InterPro" id="IPR011990">
    <property type="entry name" value="TPR-like_helical_dom_sf"/>
</dbReference>
<dbReference type="Gene3D" id="1.25.40.10">
    <property type="entry name" value="Tetratricopeptide repeat domain"/>
    <property type="match status" value="2"/>
</dbReference>
<keyword evidence="2" id="KW-0677">Repeat</keyword>
<name>A0ABM4VSJ6_COFAR</name>
<proteinExistence type="inferred from homology"/>
<protein>
    <submittedName>
        <fullName evidence="4">Pentatricopeptide repeat-containing protein At5g27460-like</fullName>
    </submittedName>
</protein>
<comment type="similarity">
    <text evidence="1">Belongs to the PPR family. P subfamily.</text>
</comment>
<dbReference type="Proteomes" id="UP001652660">
    <property type="component" value="Chromosome 9e"/>
</dbReference>
<dbReference type="PANTHER" id="PTHR45717:SF13">
    <property type="entry name" value="OS02G0796400 PROTEIN"/>
    <property type="match status" value="1"/>
</dbReference>
<evidence type="ECO:0000313" key="3">
    <source>
        <dbReference type="Proteomes" id="UP001652660"/>
    </source>
</evidence>
<dbReference type="InterPro" id="IPR002885">
    <property type="entry name" value="PPR_rpt"/>
</dbReference>
<dbReference type="Pfam" id="PF01535">
    <property type="entry name" value="PPR"/>
    <property type="match status" value="3"/>
</dbReference>
<reference evidence="4" key="1">
    <citation type="submission" date="2025-08" db="UniProtKB">
        <authorList>
            <consortium name="RefSeq"/>
        </authorList>
    </citation>
    <scope>IDENTIFICATION</scope>
    <source>
        <tissue evidence="4">Leaves</tissue>
    </source>
</reference>
<evidence type="ECO:0000313" key="4">
    <source>
        <dbReference type="RefSeq" id="XP_071922512.1"/>
    </source>
</evidence>
<dbReference type="SUPFAM" id="SSF48452">
    <property type="entry name" value="TPR-like"/>
    <property type="match status" value="1"/>
</dbReference>
<accession>A0ABM4VSJ6</accession>
<dbReference type="RefSeq" id="XP_071922512.1">
    <property type="nucleotide sequence ID" value="XM_072066411.1"/>
</dbReference>